<feature type="region of interest" description="Disordered" evidence="1">
    <location>
        <begin position="114"/>
        <end position="203"/>
    </location>
</feature>
<dbReference type="OrthoDB" id="10573336at2759"/>
<reference evidence="2 3" key="1">
    <citation type="submission" date="2020-06" db="EMBL/GenBank/DDBJ databases">
        <authorList>
            <person name="Li R."/>
            <person name="Bekaert M."/>
        </authorList>
    </citation>
    <scope>NUCLEOTIDE SEQUENCE [LARGE SCALE GENOMIC DNA]</scope>
    <source>
        <strain evidence="3">wild</strain>
    </source>
</reference>
<keyword evidence="3" id="KW-1185">Reference proteome</keyword>
<evidence type="ECO:0000313" key="2">
    <source>
        <dbReference type="EMBL" id="CAC5388744.1"/>
    </source>
</evidence>
<proteinExistence type="predicted"/>
<evidence type="ECO:0000256" key="1">
    <source>
        <dbReference type="SAM" id="MobiDB-lite"/>
    </source>
</evidence>
<protein>
    <submittedName>
        <fullName evidence="2">Uncharacterized protein</fullName>
    </submittedName>
</protein>
<feature type="compositionally biased region" description="Basic and acidic residues" evidence="1">
    <location>
        <begin position="141"/>
        <end position="151"/>
    </location>
</feature>
<feature type="compositionally biased region" description="Basic and acidic residues" evidence="1">
    <location>
        <begin position="114"/>
        <end position="127"/>
    </location>
</feature>
<organism evidence="2 3">
    <name type="scientific">Mytilus coruscus</name>
    <name type="common">Sea mussel</name>
    <dbReference type="NCBI Taxonomy" id="42192"/>
    <lineage>
        <taxon>Eukaryota</taxon>
        <taxon>Metazoa</taxon>
        <taxon>Spiralia</taxon>
        <taxon>Lophotrochozoa</taxon>
        <taxon>Mollusca</taxon>
        <taxon>Bivalvia</taxon>
        <taxon>Autobranchia</taxon>
        <taxon>Pteriomorphia</taxon>
        <taxon>Mytilida</taxon>
        <taxon>Mytiloidea</taxon>
        <taxon>Mytilidae</taxon>
        <taxon>Mytilinae</taxon>
        <taxon>Mytilus</taxon>
    </lineage>
</organism>
<name>A0A6J8C0X4_MYTCO</name>
<dbReference type="EMBL" id="CACVKT020004253">
    <property type="protein sequence ID" value="CAC5388744.1"/>
    <property type="molecule type" value="Genomic_DNA"/>
</dbReference>
<evidence type="ECO:0000313" key="3">
    <source>
        <dbReference type="Proteomes" id="UP000507470"/>
    </source>
</evidence>
<gene>
    <name evidence="2" type="ORF">MCOR_23991</name>
</gene>
<accession>A0A6J8C0X4</accession>
<dbReference type="AlphaFoldDB" id="A0A6J8C0X4"/>
<dbReference type="Proteomes" id="UP000507470">
    <property type="component" value="Unassembled WGS sequence"/>
</dbReference>
<sequence>MPHDLILKTQEAMKTHDNLRLHKFASNSKVVMDALEPVDLAKGLIDRDFEKDSPTQRSLVRWLCENSFERGDIENVKPNGLGDSVFEKFSDWNRLNFALATVRKFIQNHLNIKRSDGSKNMDNKSSENVDESGNVRQSKTGNKEQEQKSSENVDESENVRNLKRVKKEEQKSTENVDESGNVRQSKRRKKEQEQVMLTIKYNP</sequence>